<organism evidence="6 7">
    <name type="scientific">Polyplosphaeria fusca</name>
    <dbReference type="NCBI Taxonomy" id="682080"/>
    <lineage>
        <taxon>Eukaryota</taxon>
        <taxon>Fungi</taxon>
        <taxon>Dikarya</taxon>
        <taxon>Ascomycota</taxon>
        <taxon>Pezizomycotina</taxon>
        <taxon>Dothideomycetes</taxon>
        <taxon>Pleosporomycetidae</taxon>
        <taxon>Pleosporales</taxon>
        <taxon>Tetraplosphaeriaceae</taxon>
        <taxon>Polyplosphaeria</taxon>
    </lineage>
</organism>
<dbReference type="Pfam" id="PF06441">
    <property type="entry name" value="EHN"/>
    <property type="match status" value="1"/>
</dbReference>
<dbReference type="InterPro" id="IPR029058">
    <property type="entry name" value="AB_hydrolase_fold"/>
</dbReference>
<evidence type="ECO:0000313" key="7">
    <source>
        <dbReference type="Proteomes" id="UP000799444"/>
    </source>
</evidence>
<keyword evidence="2" id="KW-0058">Aromatic hydrocarbons catabolism</keyword>
<dbReference type="PRINTS" id="PR00412">
    <property type="entry name" value="EPOXHYDRLASE"/>
</dbReference>
<gene>
    <name evidence="6" type="ORF">EJ04DRAFT_592559</name>
</gene>
<proteinExistence type="inferred from homology"/>
<dbReference type="SUPFAM" id="SSF53474">
    <property type="entry name" value="alpha/beta-Hydrolases"/>
    <property type="match status" value="1"/>
</dbReference>
<dbReference type="InterPro" id="IPR016292">
    <property type="entry name" value="Epoxide_hydrolase"/>
</dbReference>
<keyword evidence="7" id="KW-1185">Reference proteome</keyword>
<feature type="active site" description="Proton acceptor" evidence="4">
    <location>
        <position position="370"/>
    </location>
</feature>
<keyword evidence="3 6" id="KW-0378">Hydrolase</keyword>
<comment type="similarity">
    <text evidence="1">Belongs to the peptidase S33 family.</text>
</comment>
<dbReference type="PIRSF" id="PIRSF001112">
    <property type="entry name" value="Epoxide_hydrolase"/>
    <property type="match status" value="1"/>
</dbReference>
<dbReference type="GO" id="GO:0004301">
    <property type="term" value="F:epoxide hydrolase activity"/>
    <property type="evidence" value="ECO:0007669"/>
    <property type="project" value="TreeGrafter"/>
</dbReference>
<evidence type="ECO:0000313" key="6">
    <source>
        <dbReference type="EMBL" id="KAF2740952.1"/>
    </source>
</evidence>
<dbReference type="Gene3D" id="3.40.50.1820">
    <property type="entry name" value="alpha/beta hydrolase"/>
    <property type="match status" value="1"/>
</dbReference>
<dbReference type="PANTHER" id="PTHR21661">
    <property type="entry name" value="EPOXIDE HYDROLASE 1-RELATED"/>
    <property type="match status" value="1"/>
</dbReference>
<accession>A0A9P4V5R6</accession>
<sequence length="393" mass="44939">MSSQCTPIQISIPQHKLDYIRKRVQDYPWEAITTFDPSWSYGPPPDELRAICEYWTSRYDWRKTENTINTLSHFKTTIQDQELHFVHEKGSGSNPQPLLLIHGWPYSFHSYTQLIPRLAHPERFGGRVEDACTVVVPSLPGFGFSSKPKGAVHPKHVREILNELMTSVLGYQKYISHGGDWGSYISEWLGFSHPESCIGIHLTMSSVRHHGGRNRTEEYVDGASQIEMELAKKEKELWEGEQAYSLLQCTKPLKLAYAMMDSPVGAAAWILEAFYAWSDLRGMKLTDVYTMEQLLDEVMLYLVTDTFNTSTWIYAGDYESGESTFPEGEKIKVPVGILACPDPVFPMPPKEVLERSRTVTRWRDSTRGGHFPFYEVPDTLVEDLLAFTKELSQ</sequence>
<reference evidence="6" key="1">
    <citation type="journal article" date="2020" name="Stud. Mycol.">
        <title>101 Dothideomycetes genomes: a test case for predicting lifestyles and emergence of pathogens.</title>
        <authorList>
            <person name="Haridas S."/>
            <person name="Albert R."/>
            <person name="Binder M."/>
            <person name="Bloem J."/>
            <person name="Labutti K."/>
            <person name="Salamov A."/>
            <person name="Andreopoulos B."/>
            <person name="Baker S."/>
            <person name="Barry K."/>
            <person name="Bills G."/>
            <person name="Bluhm B."/>
            <person name="Cannon C."/>
            <person name="Castanera R."/>
            <person name="Culley D."/>
            <person name="Daum C."/>
            <person name="Ezra D."/>
            <person name="Gonzalez J."/>
            <person name="Henrissat B."/>
            <person name="Kuo A."/>
            <person name="Liang C."/>
            <person name="Lipzen A."/>
            <person name="Lutzoni F."/>
            <person name="Magnuson J."/>
            <person name="Mondo S."/>
            <person name="Nolan M."/>
            <person name="Ohm R."/>
            <person name="Pangilinan J."/>
            <person name="Park H.-J."/>
            <person name="Ramirez L."/>
            <person name="Alfaro M."/>
            <person name="Sun H."/>
            <person name="Tritt A."/>
            <person name="Yoshinaga Y."/>
            <person name="Zwiers L.-H."/>
            <person name="Turgeon B."/>
            <person name="Goodwin S."/>
            <person name="Spatafora J."/>
            <person name="Crous P."/>
            <person name="Grigoriev I."/>
        </authorList>
    </citation>
    <scope>NUCLEOTIDE SEQUENCE</scope>
    <source>
        <strain evidence="6">CBS 125425</strain>
    </source>
</reference>
<protein>
    <submittedName>
        <fullName evidence="6">Epoxide hydrolase</fullName>
    </submittedName>
</protein>
<name>A0A9P4V5R6_9PLEO</name>
<dbReference type="OrthoDB" id="7130006at2759"/>
<dbReference type="Proteomes" id="UP000799444">
    <property type="component" value="Unassembled WGS sequence"/>
</dbReference>
<evidence type="ECO:0000256" key="4">
    <source>
        <dbReference type="PIRSR" id="PIRSR001112-1"/>
    </source>
</evidence>
<evidence type="ECO:0000259" key="5">
    <source>
        <dbReference type="Pfam" id="PF06441"/>
    </source>
</evidence>
<dbReference type="GO" id="GO:0097176">
    <property type="term" value="P:epoxide metabolic process"/>
    <property type="evidence" value="ECO:0007669"/>
    <property type="project" value="TreeGrafter"/>
</dbReference>
<feature type="active site" description="Nucleophile" evidence="4">
    <location>
        <position position="180"/>
    </location>
</feature>
<dbReference type="InterPro" id="IPR010497">
    <property type="entry name" value="Epoxide_hydro_N"/>
</dbReference>
<dbReference type="InterPro" id="IPR000639">
    <property type="entry name" value="Epox_hydrolase-like"/>
</dbReference>
<feature type="active site" description="Proton donor" evidence="4">
    <location>
        <position position="314"/>
    </location>
</feature>
<feature type="domain" description="Epoxide hydrolase N-terminal" evidence="5">
    <location>
        <begin position="6"/>
        <end position="110"/>
    </location>
</feature>
<evidence type="ECO:0000256" key="3">
    <source>
        <dbReference type="ARBA" id="ARBA00022801"/>
    </source>
</evidence>
<comment type="caution">
    <text evidence="6">The sequence shown here is derived from an EMBL/GenBank/DDBJ whole genome shotgun (WGS) entry which is preliminary data.</text>
</comment>
<dbReference type="AlphaFoldDB" id="A0A9P4V5R6"/>
<evidence type="ECO:0000256" key="2">
    <source>
        <dbReference type="ARBA" id="ARBA00022797"/>
    </source>
</evidence>
<evidence type="ECO:0000256" key="1">
    <source>
        <dbReference type="ARBA" id="ARBA00010088"/>
    </source>
</evidence>
<dbReference type="PANTHER" id="PTHR21661:SF35">
    <property type="entry name" value="EPOXIDE HYDROLASE"/>
    <property type="match status" value="1"/>
</dbReference>
<dbReference type="EMBL" id="ML996098">
    <property type="protein sequence ID" value="KAF2740952.1"/>
    <property type="molecule type" value="Genomic_DNA"/>
</dbReference>